<evidence type="ECO:0000256" key="1">
    <source>
        <dbReference type="ARBA" id="ARBA00004651"/>
    </source>
</evidence>
<gene>
    <name evidence="10" type="ORF">SAMN05444374_1213</name>
</gene>
<dbReference type="EMBL" id="FOJN01000021">
    <property type="protein sequence ID" value="SFA62091.1"/>
    <property type="molecule type" value="Genomic_DNA"/>
</dbReference>
<evidence type="ECO:0000256" key="2">
    <source>
        <dbReference type="ARBA" id="ARBA00010100"/>
    </source>
</evidence>
<evidence type="ECO:0000256" key="9">
    <source>
        <dbReference type="SAM" id="MobiDB-lite"/>
    </source>
</evidence>
<protein>
    <recommendedName>
        <fullName evidence="8">L-lactate permease</fullName>
    </recommendedName>
</protein>
<dbReference type="GeneID" id="85487600"/>
<evidence type="ECO:0000256" key="8">
    <source>
        <dbReference type="RuleBase" id="RU365092"/>
    </source>
</evidence>
<feature type="transmembrane region" description="Helical" evidence="8">
    <location>
        <begin position="425"/>
        <end position="441"/>
    </location>
</feature>
<feature type="transmembrane region" description="Helical" evidence="8">
    <location>
        <begin position="40"/>
        <end position="59"/>
    </location>
</feature>
<dbReference type="InterPro" id="IPR003804">
    <property type="entry name" value="Lactate_perm"/>
</dbReference>
<dbReference type="GO" id="GO:0005886">
    <property type="term" value="C:plasma membrane"/>
    <property type="evidence" value="ECO:0007669"/>
    <property type="project" value="UniProtKB-SubCell"/>
</dbReference>
<keyword evidence="7 8" id="KW-0472">Membrane</keyword>
<evidence type="ECO:0000256" key="7">
    <source>
        <dbReference type="ARBA" id="ARBA00023136"/>
    </source>
</evidence>
<dbReference type="GO" id="GO:0015295">
    <property type="term" value="F:solute:proton symporter activity"/>
    <property type="evidence" value="ECO:0007669"/>
    <property type="project" value="TreeGrafter"/>
</dbReference>
<evidence type="ECO:0000256" key="6">
    <source>
        <dbReference type="ARBA" id="ARBA00022989"/>
    </source>
</evidence>
<dbReference type="Pfam" id="PF02652">
    <property type="entry name" value="Lactate_perm"/>
    <property type="match status" value="2"/>
</dbReference>
<dbReference type="Proteomes" id="UP000182054">
    <property type="component" value="Unassembled WGS sequence"/>
</dbReference>
<keyword evidence="5 8" id="KW-0812">Transmembrane</keyword>
<feature type="transmembrane region" description="Helical" evidence="8">
    <location>
        <begin position="71"/>
        <end position="90"/>
    </location>
</feature>
<dbReference type="OrthoDB" id="9761056at2"/>
<accession>A0A1I0UDI4</accession>
<evidence type="ECO:0000313" key="10">
    <source>
        <dbReference type="EMBL" id="SFA62091.1"/>
    </source>
</evidence>
<feature type="transmembrane region" description="Helical" evidence="8">
    <location>
        <begin position="542"/>
        <end position="568"/>
    </location>
</feature>
<dbReference type="PANTHER" id="PTHR30003:SF0">
    <property type="entry name" value="GLYCOLATE PERMEASE GLCA-RELATED"/>
    <property type="match status" value="1"/>
</dbReference>
<dbReference type="RefSeq" id="WP_068363429.1">
    <property type="nucleotide sequence ID" value="NZ_FOJN01000021.1"/>
</dbReference>
<evidence type="ECO:0000256" key="5">
    <source>
        <dbReference type="ARBA" id="ARBA00022692"/>
    </source>
</evidence>
<dbReference type="GO" id="GO:0015129">
    <property type="term" value="F:lactate transmembrane transporter activity"/>
    <property type="evidence" value="ECO:0007669"/>
    <property type="project" value="UniProtKB-UniRule"/>
</dbReference>
<evidence type="ECO:0000256" key="3">
    <source>
        <dbReference type="ARBA" id="ARBA00022448"/>
    </source>
</evidence>
<comment type="function">
    <text evidence="8">Uptake of L-lactate across the membrane. Can also transport D-lactate and glycolate.</text>
</comment>
<feature type="compositionally biased region" description="Low complexity" evidence="9">
    <location>
        <begin position="301"/>
        <end position="314"/>
    </location>
</feature>
<evidence type="ECO:0000313" key="11">
    <source>
        <dbReference type="Proteomes" id="UP000182054"/>
    </source>
</evidence>
<feature type="transmembrane region" description="Helical" evidence="8">
    <location>
        <begin position="225"/>
        <end position="245"/>
    </location>
</feature>
<feature type="region of interest" description="Disordered" evidence="9">
    <location>
        <begin position="280"/>
        <end position="314"/>
    </location>
</feature>
<name>A0A1I0UDI4_9NOCA</name>
<evidence type="ECO:0000256" key="4">
    <source>
        <dbReference type="ARBA" id="ARBA00022475"/>
    </source>
</evidence>
<comment type="subcellular location">
    <subcellularLocation>
        <location evidence="1 8">Cell membrane</location>
        <topology evidence="1 8">Multi-pass membrane protein</topology>
    </subcellularLocation>
</comment>
<sequence length="569" mass="59296">MYTPTLDPLASGIGWSAAVACLPLLTVFVTLGVLRWKAHFAGLAGLAVALLVAVLAYDMPVTLAGLSATQGFVFGLFPIVWIVICAIWLYELTVASGRFEHLRQVIDAISDDPRIQAIIIAFGFGGLLEALAGFGAPVAITGVMLLAVGFAPMRAAVVVLLANTAPVAFGAIGIPIITAGNLTGIDYHEIGAYVGHQTPLVALFVPLFIAFLTDGRRGVRQTWPVAVAVGVVFAVAQWVSATWISVELTDIVASLAGIAAAVVVLRFWKPAETEAARERLLRDRDGEVDPTGTGTAPSLPASGTTRITTSATATTTSAETLTGRRTLMALFPYLLVIVVFSLAKLWAPLRGFLASTDISVPWPGLDGNILTAAGSPATTTIYKFTWLSTPGTLLLICGAVVAVVYRVGAGRAARIFGETLVKLRYSALTVGAVLALAYVMNQSGQTITIGTWIAGTGAFFAYLSPILGWLGTAVTGSDTSANALFATLQQTAATSAGLDPTLLVAANTSGGVVGKMISPQNLAIAATAVGLVGRESDIFRKVIWWSLSLLLALCLLVGLQSSVLSWMLP</sequence>
<feature type="transmembrane region" description="Helical" evidence="8">
    <location>
        <begin position="251"/>
        <end position="268"/>
    </location>
</feature>
<feature type="transmembrane region" description="Helical" evidence="8">
    <location>
        <begin position="384"/>
        <end position="405"/>
    </location>
</feature>
<feature type="transmembrane region" description="Helical" evidence="8">
    <location>
        <begin position="447"/>
        <end position="470"/>
    </location>
</feature>
<organism evidence="10 11">
    <name type="scientific">Rhodococcoides kroppenstedtii</name>
    <dbReference type="NCBI Taxonomy" id="293050"/>
    <lineage>
        <taxon>Bacteria</taxon>
        <taxon>Bacillati</taxon>
        <taxon>Actinomycetota</taxon>
        <taxon>Actinomycetes</taxon>
        <taxon>Mycobacteriales</taxon>
        <taxon>Nocardiaceae</taxon>
        <taxon>Rhodococcoides</taxon>
    </lineage>
</organism>
<comment type="similarity">
    <text evidence="2 8">Belongs to the lactate permease family.</text>
</comment>
<dbReference type="AlphaFoldDB" id="A0A1I0UDI4"/>
<keyword evidence="6 8" id="KW-1133">Transmembrane helix</keyword>
<feature type="transmembrane region" description="Helical" evidence="8">
    <location>
        <begin position="327"/>
        <end position="347"/>
    </location>
</feature>
<keyword evidence="3 8" id="KW-0813">Transport</keyword>
<feature type="transmembrane region" description="Helical" evidence="8">
    <location>
        <begin position="155"/>
        <end position="178"/>
    </location>
</feature>
<feature type="transmembrane region" description="Helical" evidence="8">
    <location>
        <begin position="12"/>
        <end position="34"/>
    </location>
</feature>
<dbReference type="PRINTS" id="PR00173">
    <property type="entry name" value="EDTRNSPORT"/>
</dbReference>
<keyword evidence="4 8" id="KW-1003">Cell membrane</keyword>
<reference evidence="10 11" key="1">
    <citation type="submission" date="2016-10" db="EMBL/GenBank/DDBJ databases">
        <authorList>
            <person name="de Groot N.N."/>
        </authorList>
    </citation>
    <scope>NUCLEOTIDE SEQUENCE [LARGE SCALE GENOMIC DNA]</scope>
    <source>
        <strain evidence="10 11">DSM 44908</strain>
    </source>
</reference>
<feature type="transmembrane region" description="Helical" evidence="8">
    <location>
        <begin position="190"/>
        <end position="213"/>
    </location>
</feature>
<feature type="transmembrane region" description="Helical" evidence="8">
    <location>
        <begin position="115"/>
        <end position="148"/>
    </location>
</feature>
<dbReference type="PANTHER" id="PTHR30003">
    <property type="entry name" value="L-LACTATE PERMEASE"/>
    <property type="match status" value="1"/>
</dbReference>
<proteinExistence type="inferred from homology"/>